<keyword evidence="9" id="KW-1185">Reference proteome</keyword>
<dbReference type="InterPro" id="IPR036388">
    <property type="entry name" value="WH-like_DNA-bd_sf"/>
</dbReference>
<sequence length="329" mass="35296">MYPELDPKLLITFRAVALKGSLSAAARDLGWTQPALGQQMRRLERSLGTRLLDRSSRGVRLTRAGEVLLKHADAVVGRLSLAAYDVRAVLRERDEVVRLASFPSACAALVAPVIVDLSRSADGAEIRLTQKEPPEATRAVLRGEVDAALVFHYDDVPEPDPDPGMDRISLGRDDLLALVAVGHPLAAAPAIRLEQLDAATWISGCPRCRAHLLTATAKRGFRPDIRHATDDYMVVQQLVASGVGVSLVPRLALRAYQHPGVAPLPVDALPPRHLSLLVPHASQHPSVHRLADALRDVLVNEAPAAPPTPATLRPVPASPAAALPVRRPA</sequence>
<dbReference type="Gene3D" id="1.10.10.10">
    <property type="entry name" value="Winged helix-like DNA-binding domain superfamily/Winged helix DNA-binding domain"/>
    <property type="match status" value="1"/>
</dbReference>
<dbReference type="EMBL" id="RBDY01000001">
    <property type="protein sequence ID" value="RKN27800.1"/>
    <property type="molecule type" value="Genomic_DNA"/>
</dbReference>
<organism evidence="7 10">
    <name type="scientific">Streptomyces radicis</name>
    <dbReference type="NCBI Taxonomy" id="1750517"/>
    <lineage>
        <taxon>Bacteria</taxon>
        <taxon>Bacillati</taxon>
        <taxon>Actinomycetota</taxon>
        <taxon>Actinomycetes</taxon>
        <taxon>Kitasatosporales</taxon>
        <taxon>Streptomycetaceae</taxon>
        <taxon>Streptomyces</taxon>
    </lineage>
</organism>
<dbReference type="PROSITE" id="PS50931">
    <property type="entry name" value="HTH_LYSR"/>
    <property type="match status" value="1"/>
</dbReference>
<name>A0A3A9WHX4_9ACTN</name>
<dbReference type="InterPro" id="IPR005119">
    <property type="entry name" value="LysR_subst-bd"/>
</dbReference>
<evidence type="ECO:0000256" key="3">
    <source>
        <dbReference type="ARBA" id="ARBA00023125"/>
    </source>
</evidence>
<evidence type="ECO:0000259" key="6">
    <source>
        <dbReference type="PROSITE" id="PS50931"/>
    </source>
</evidence>
<accession>A0A3A9WHX4</accession>
<evidence type="ECO:0000313" key="8">
    <source>
        <dbReference type="EMBL" id="RKN27800.1"/>
    </source>
</evidence>
<dbReference type="GO" id="GO:0032993">
    <property type="term" value="C:protein-DNA complex"/>
    <property type="evidence" value="ECO:0007669"/>
    <property type="project" value="TreeGrafter"/>
</dbReference>
<dbReference type="SUPFAM" id="SSF46785">
    <property type="entry name" value="Winged helix' DNA-binding domain"/>
    <property type="match status" value="1"/>
</dbReference>
<dbReference type="PANTHER" id="PTHR30346:SF29">
    <property type="entry name" value="LYSR SUBSTRATE-BINDING"/>
    <property type="match status" value="1"/>
</dbReference>
<keyword evidence="4" id="KW-0804">Transcription</keyword>
<comment type="similarity">
    <text evidence="1">Belongs to the LysR transcriptional regulatory family.</text>
</comment>
<evidence type="ECO:0000313" key="9">
    <source>
        <dbReference type="Proteomes" id="UP000268652"/>
    </source>
</evidence>
<reference evidence="9 10" key="1">
    <citation type="submission" date="2018-09" db="EMBL/GenBank/DDBJ databases">
        <title>Streptomyces sp. nov. DS1-2, an endophytic actinomycete isolated from roots of Dendrobium scabrilingue.</title>
        <authorList>
            <person name="Kuncharoen N."/>
            <person name="Kudo T."/>
            <person name="Ohkuma M."/>
            <person name="Yuki M."/>
            <person name="Tanasupawat S."/>
        </authorList>
    </citation>
    <scope>NUCLEOTIDE SEQUENCE [LARGE SCALE GENOMIC DNA]</scope>
    <source>
        <strain evidence="7 10">AZ1-7</strain>
        <strain evidence="8 9">DS1-2</strain>
    </source>
</reference>
<evidence type="ECO:0000313" key="7">
    <source>
        <dbReference type="EMBL" id="RKN12430.1"/>
    </source>
</evidence>
<evidence type="ECO:0000313" key="10">
    <source>
        <dbReference type="Proteomes" id="UP000275024"/>
    </source>
</evidence>
<evidence type="ECO:0000256" key="1">
    <source>
        <dbReference type="ARBA" id="ARBA00009437"/>
    </source>
</evidence>
<evidence type="ECO:0000256" key="4">
    <source>
        <dbReference type="ARBA" id="ARBA00023163"/>
    </source>
</evidence>
<evidence type="ECO:0000256" key="5">
    <source>
        <dbReference type="SAM" id="MobiDB-lite"/>
    </source>
</evidence>
<dbReference type="GO" id="GO:0003677">
    <property type="term" value="F:DNA binding"/>
    <property type="evidence" value="ECO:0007669"/>
    <property type="project" value="UniProtKB-KW"/>
</dbReference>
<dbReference type="InterPro" id="IPR000847">
    <property type="entry name" value="LysR_HTH_N"/>
</dbReference>
<dbReference type="Gene3D" id="3.40.190.10">
    <property type="entry name" value="Periplasmic binding protein-like II"/>
    <property type="match status" value="2"/>
</dbReference>
<keyword evidence="2" id="KW-0805">Transcription regulation</keyword>
<dbReference type="PRINTS" id="PR00039">
    <property type="entry name" value="HTHLYSR"/>
</dbReference>
<dbReference type="EMBL" id="RBDX01000001">
    <property type="protein sequence ID" value="RKN12430.1"/>
    <property type="molecule type" value="Genomic_DNA"/>
</dbReference>
<feature type="domain" description="HTH lysR-type" evidence="6">
    <location>
        <begin position="5"/>
        <end position="62"/>
    </location>
</feature>
<dbReference type="AlphaFoldDB" id="A0A3A9WHX4"/>
<feature type="region of interest" description="Disordered" evidence="5">
    <location>
        <begin position="305"/>
        <end position="329"/>
    </location>
</feature>
<protein>
    <submittedName>
        <fullName evidence="7">LysR family transcriptional regulator</fullName>
    </submittedName>
</protein>
<dbReference type="FunFam" id="1.10.10.10:FF:000001">
    <property type="entry name" value="LysR family transcriptional regulator"/>
    <property type="match status" value="1"/>
</dbReference>
<feature type="compositionally biased region" description="Low complexity" evidence="5">
    <location>
        <begin position="310"/>
        <end position="329"/>
    </location>
</feature>
<dbReference type="InterPro" id="IPR036390">
    <property type="entry name" value="WH_DNA-bd_sf"/>
</dbReference>
<gene>
    <name evidence="8" type="ORF">D7318_02715</name>
    <name evidence="7" type="ORF">D7319_00175</name>
</gene>
<dbReference type="PANTHER" id="PTHR30346">
    <property type="entry name" value="TRANSCRIPTIONAL DUAL REGULATOR HCAR-RELATED"/>
    <property type="match status" value="1"/>
</dbReference>
<dbReference type="Pfam" id="PF00126">
    <property type="entry name" value="HTH_1"/>
    <property type="match status" value="1"/>
</dbReference>
<dbReference type="OrthoDB" id="3673085at2"/>
<comment type="caution">
    <text evidence="7">The sequence shown here is derived from an EMBL/GenBank/DDBJ whole genome shotgun (WGS) entry which is preliminary data.</text>
</comment>
<dbReference type="Proteomes" id="UP000268652">
    <property type="component" value="Unassembled WGS sequence"/>
</dbReference>
<dbReference type="RefSeq" id="WP_120695160.1">
    <property type="nucleotide sequence ID" value="NZ_RBDX01000001.1"/>
</dbReference>
<dbReference type="GO" id="GO:0003700">
    <property type="term" value="F:DNA-binding transcription factor activity"/>
    <property type="evidence" value="ECO:0007669"/>
    <property type="project" value="InterPro"/>
</dbReference>
<keyword evidence="3" id="KW-0238">DNA-binding</keyword>
<proteinExistence type="inferred from homology"/>
<dbReference type="Proteomes" id="UP000275024">
    <property type="component" value="Unassembled WGS sequence"/>
</dbReference>
<dbReference type="SUPFAM" id="SSF53850">
    <property type="entry name" value="Periplasmic binding protein-like II"/>
    <property type="match status" value="1"/>
</dbReference>
<dbReference type="Pfam" id="PF03466">
    <property type="entry name" value="LysR_substrate"/>
    <property type="match status" value="1"/>
</dbReference>
<evidence type="ECO:0000256" key="2">
    <source>
        <dbReference type="ARBA" id="ARBA00023015"/>
    </source>
</evidence>